<keyword evidence="3" id="KW-1185">Reference proteome</keyword>
<keyword evidence="2" id="KW-0472">Membrane</keyword>
<feature type="transmembrane region" description="Helical" evidence="2">
    <location>
        <begin position="197"/>
        <end position="220"/>
    </location>
</feature>
<proteinExistence type="predicted"/>
<evidence type="ECO:0000256" key="2">
    <source>
        <dbReference type="SAM" id="Phobius"/>
    </source>
</evidence>
<feature type="region of interest" description="Disordered" evidence="1">
    <location>
        <begin position="1"/>
        <end position="27"/>
    </location>
</feature>
<evidence type="ECO:0000256" key="1">
    <source>
        <dbReference type="SAM" id="MobiDB-lite"/>
    </source>
</evidence>
<reference evidence="4" key="2">
    <citation type="submission" date="2025-08" db="UniProtKB">
        <authorList>
            <consortium name="RefSeq"/>
        </authorList>
    </citation>
    <scope>IDENTIFICATION</scope>
    <source>
        <strain evidence="4">S238N-H82</strain>
        <tissue evidence="4">Testes</tissue>
    </source>
</reference>
<gene>
    <name evidence="4" type="primary">LOC118427267</name>
</gene>
<dbReference type="Proteomes" id="UP000001554">
    <property type="component" value="Chromosome 12"/>
</dbReference>
<organism evidence="3 4">
    <name type="scientific">Branchiostoma floridae</name>
    <name type="common">Florida lancelet</name>
    <name type="synonym">Amphioxus</name>
    <dbReference type="NCBI Taxonomy" id="7739"/>
    <lineage>
        <taxon>Eukaryota</taxon>
        <taxon>Metazoa</taxon>
        <taxon>Chordata</taxon>
        <taxon>Cephalochordata</taxon>
        <taxon>Leptocardii</taxon>
        <taxon>Amphioxiformes</taxon>
        <taxon>Branchiostomatidae</taxon>
        <taxon>Branchiostoma</taxon>
    </lineage>
</organism>
<protein>
    <submittedName>
        <fullName evidence="4">Uncharacterized protein LOC118427267</fullName>
    </submittedName>
</protein>
<feature type="region of interest" description="Disordered" evidence="1">
    <location>
        <begin position="317"/>
        <end position="343"/>
    </location>
</feature>
<reference evidence="3" key="1">
    <citation type="journal article" date="2020" name="Nat. Ecol. Evol.">
        <title>Deeply conserved synteny resolves early events in vertebrate evolution.</title>
        <authorList>
            <person name="Simakov O."/>
            <person name="Marletaz F."/>
            <person name="Yue J.X."/>
            <person name="O'Connell B."/>
            <person name="Jenkins J."/>
            <person name="Brandt A."/>
            <person name="Calef R."/>
            <person name="Tung C.H."/>
            <person name="Huang T.K."/>
            <person name="Schmutz J."/>
            <person name="Satoh N."/>
            <person name="Yu J.K."/>
            <person name="Putnam N.H."/>
            <person name="Green R.E."/>
            <person name="Rokhsar D.S."/>
        </authorList>
    </citation>
    <scope>NUCLEOTIDE SEQUENCE [LARGE SCALE GENOMIC DNA]</scope>
    <source>
        <strain evidence="3">S238N-H82</strain>
    </source>
</reference>
<dbReference type="AlphaFoldDB" id="A0A9J7M1F4"/>
<accession>A0A9J7M1F4</accession>
<keyword evidence="2" id="KW-0812">Transmembrane</keyword>
<evidence type="ECO:0000313" key="3">
    <source>
        <dbReference type="Proteomes" id="UP000001554"/>
    </source>
</evidence>
<evidence type="ECO:0000313" key="4">
    <source>
        <dbReference type="RefSeq" id="XP_035692842.1"/>
    </source>
</evidence>
<dbReference type="RefSeq" id="XP_035692842.1">
    <property type="nucleotide sequence ID" value="XM_035836949.1"/>
</dbReference>
<dbReference type="KEGG" id="bfo:118427267"/>
<sequence length="343" mass="36996">MTVSCSVVSGRKKRAPKTEGQTEENHNLKKRNIISYLSHEKTLKKQAKEEMAMFRDANRKKRNPILHIKSKQANNDDVLLQVVKKAVADGAILVNRVKRNGNGLDVDIEVKATPDTSDGNVEDNISKAQTKAQDVVDEIRMEVASGNVAVEMDGRTYTADPRSFTAMAVKYDCPVGTIQIDGGCGEAPSSGGSNGTAVAVGVIVALLLLGAISLGGYMYCRQQRRKFGPGQNVRLSDLTARDNPVYDASDIPPSYTEYTGESYNAYAMAGLPEKAGPDGAMQAGALPEKAPTPQWVTFDDGSNMLREPAAQNVYETIPPSAPPVEYNMFVDNPSNEKGGETHA</sequence>
<dbReference type="OMA" id="EYACATT"/>
<dbReference type="OrthoDB" id="10432119at2759"/>
<name>A0A9J7M1F4_BRAFL</name>
<dbReference type="GeneID" id="118427267"/>
<keyword evidence="2" id="KW-1133">Transmembrane helix</keyword>